<gene>
    <name evidence="1" type="ORF">COT78_04140</name>
</gene>
<protein>
    <submittedName>
        <fullName evidence="1">Uncharacterized protein</fullName>
    </submittedName>
</protein>
<dbReference type="AlphaFoldDB" id="A0A2H0W7I4"/>
<evidence type="ECO:0000313" key="1">
    <source>
        <dbReference type="EMBL" id="PIS07317.1"/>
    </source>
</evidence>
<comment type="caution">
    <text evidence="1">The sequence shown here is derived from an EMBL/GenBank/DDBJ whole genome shotgun (WGS) entry which is preliminary data.</text>
</comment>
<dbReference type="Proteomes" id="UP000231382">
    <property type="component" value="Unassembled WGS sequence"/>
</dbReference>
<sequence>MENEFESQFLPEHEARKAELLVTEKTKIGILIDLRNWTKENSFLSLDDFEKLITEKRQSVLALWDTNFKEKYNSYKSLVDELYKNIEQADELCESEAPLDTETFDALEERRKNLDESIYSMQDPDITFMGEIDRFVKTMVTKKRQVAELEQIDNSSELFWAKISEITSINFDDVNTDLATIESSGHCINIILPANEYRKIFHDRSVGTHQANSAVSFIILGEDQNATISHENNHNLSDSFTPCPLDDEMMIKWIARRIEIMKKKKGQKSMIISNNVTSKISSAVFQNYSVN</sequence>
<reference evidence="2" key="1">
    <citation type="submission" date="2017-09" db="EMBL/GenBank/DDBJ databases">
        <title>Depth-based differentiation of microbial function through sediment-hosted aquifers and enrichment of novel symbionts in the deep terrestrial subsurface.</title>
        <authorList>
            <person name="Probst A.J."/>
            <person name="Ladd B."/>
            <person name="Jarett J.K."/>
            <person name="Geller-Mcgrath D.E."/>
            <person name="Sieber C.M.K."/>
            <person name="Emerson J.B."/>
            <person name="Anantharaman K."/>
            <person name="Thomas B.C."/>
            <person name="Malmstrom R."/>
            <person name="Stieglmeier M."/>
            <person name="Klingl A."/>
            <person name="Woyke T."/>
            <person name="Ryan C.M."/>
            <person name="Banfield J.F."/>
        </authorList>
    </citation>
    <scope>NUCLEOTIDE SEQUENCE [LARGE SCALE GENOMIC DNA]</scope>
</reference>
<proteinExistence type="predicted"/>
<dbReference type="EMBL" id="PEZW01000028">
    <property type="protein sequence ID" value="PIS07317.1"/>
    <property type="molecule type" value="Genomic_DNA"/>
</dbReference>
<name>A0A2H0W7I4_9BACT</name>
<accession>A0A2H0W7I4</accession>
<evidence type="ECO:0000313" key="2">
    <source>
        <dbReference type="Proteomes" id="UP000231382"/>
    </source>
</evidence>
<organism evidence="1 2">
    <name type="scientific">Candidatus Berkelbacteria bacterium CG10_big_fil_rev_8_21_14_0_10_43_13</name>
    <dbReference type="NCBI Taxonomy" id="1974514"/>
    <lineage>
        <taxon>Bacteria</taxon>
        <taxon>Candidatus Berkelbacteria</taxon>
    </lineage>
</organism>